<evidence type="ECO:0000313" key="3">
    <source>
        <dbReference type="Proteomes" id="UP000009168"/>
    </source>
</evidence>
<feature type="transmembrane region" description="Helical" evidence="1">
    <location>
        <begin position="77"/>
        <end position="101"/>
    </location>
</feature>
<sequence length="228" mass="25433">MDNQSVLLAKIKILTHQSSVYHANHNTFQINKLLNAKSVIHNVQNVQIKAIIVLVASLQIKLHQHVIVFSNKQIYKIYANVIISVVLVVLQIIIFVLHALLKKGFYLTANVTNSTKKFNKNVLKQKYSVLISVQVVLISVTIAPNALKIESILLSVTVLMDTKNHITVLVQLVTKALIMILCQKYVNNVLLNASHAIISNAFSVCLDFKSKAFFATAQSNNINLIVIK</sequence>
<protein>
    <submittedName>
        <fullName evidence="2">Transmembrane protein, putative</fullName>
    </submittedName>
</protein>
<evidence type="ECO:0000256" key="1">
    <source>
        <dbReference type="SAM" id="Phobius"/>
    </source>
</evidence>
<evidence type="ECO:0000313" key="2">
    <source>
        <dbReference type="EMBL" id="EWS72972.1"/>
    </source>
</evidence>
<dbReference type="AlphaFoldDB" id="W7X6D7"/>
<dbReference type="EMBL" id="GG662588">
    <property type="protein sequence ID" value="EWS72972.1"/>
    <property type="molecule type" value="Genomic_DNA"/>
</dbReference>
<organism evidence="2 3">
    <name type="scientific">Tetrahymena thermophila (strain SB210)</name>
    <dbReference type="NCBI Taxonomy" id="312017"/>
    <lineage>
        <taxon>Eukaryota</taxon>
        <taxon>Sar</taxon>
        <taxon>Alveolata</taxon>
        <taxon>Ciliophora</taxon>
        <taxon>Intramacronucleata</taxon>
        <taxon>Oligohymenophorea</taxon>
        <taxon>Hymenostomatida</taxon>
        <taxon>Tetrahymenina</taxon>
        <taxon>Tetrahymenidae</taxon>
        <taxon>Tetrahymena</taxon>
    </lineage>
</organism>
<dbReference type="Proteomes" id="UP000009168">
    <property type="component" value="Unassembled WGS sequence"/>
</dbReference>
<reference evidence="3" key="1">
    <citation type="journal article" date="2006" name="PLoS Biol.">
        <title>Macronuclear genome sequence of the ciliate Tetrahymena thermophila, a model eukaryote.</title>
        <authorList>
            <person name="Eisen J.A."/>
            <person name="Coyne R.S."/>
            <person name="Wu M."/>
            <person name="Wu D."/>
            <person name="Thiagarajan M."/>
            <person name="Wortman J.R."/>
            <person name="Badger J.H."/>
            <person name="Ren Q."/>
            <person name="Amedeo P."/>
            <person name="Jones K.M."/>
            <person name="Tallon L.J."/>
            <person name="Delcher A.L."/>
            <person name="Salzberg S.L."/>
            <person name="Silva J.C."/>
            <person name="Haas B.J."/>
            <person name="Majoros W.H."/>
            <person name="Farzad M."/>
            <person name="Carlton J.M."/>
            <person name="Smith R.K. Jr."/>
            <person name="Garg J."/>
            <person name="Pearlman R.E."/>
            <person name="Karrer K.M."/>
            <person name="Sun L."/>
            <person name="Manning G."/>
            <person name="Elde N.C."/>
            <person name="Turkewitz A.P."/>
            <person name="Asai D.J."/>
            <person name="Wilkes D.E."/>
            <person name="Wang Y."/>
            <person name="Cai H."/>
            <person name="Collins K."/>
            <person name="Stewart B.A."/>
            <person name="Lee S.R."/>
            <person name="Wilamowska K."/>
            <person name="Weinberg Z."/>
            <person name="Ruzzo W.L."/>
            <person name="Wloga D."/>
            <person name="Gaertig J."/>
            <person name="Frankel J."/>
            <person name="Tsao C.-C."/>
            <person name="Gorovsky M.A."/>
            <person name="Keeling P.J."/>
            <person name="Waller R.F."/>
            <person name="Patron N.J."/>
            <person name="Cherry J.M."/>
            <person name="Stover N.A."/>
            <person name="Krieger C.J."/>
            <person name="del Toro C."/>
            <person name="Ryder H.F."/>
            <person name="Williamson S.C."/>
            <person name="Barbeau R.A."/>
            <person name="Hamilton E.P."/>
            <person name="Orias E."/>
        </authorList>
    </citation>
    <scope>NUCLEOTIDE SEQUENCE [LARGE SCALE GENOMIC DNA]</scope>
    <source>
        <strain evidence="3">SB210</strain>
    </source>
</reference>
<accession>W7X6D7</accession>
<proteinExistence type="predicted"/>
<keyword evidence="1" id="KW-1133">Transmembrane helix</keyword>
<keyword evidence="1" id="KW-0472">Membrane</keyword>
<dbReference type="KEGG" id="tet:TTHERM_000637848"/>
<dbReference type="RefSeq" id="XP_012654505.1">
    <property type="nucleotide sequence ID" value="XM_012799051.1"/>
</dbReference>
<keyword evidence="3" id="KW-1185">Reference proteome</keyword>
<dbReference type="InParanoid" id="W7X6D7"/>
<keyword evidence="1 2" id="KW-0812">Transmembrane</keyword>
<name>W7X6D7_TETTS</name>
<dbReference type="GeneID" id="24439963"/>
<gene>
    <name evidence="2" type="ORF">TTHERM_000637848</name>
</gene>